<comment type="caution">
    <text evidence="1">The sequence shown here is derived from an EMBL/GenBank/DDBJ whole genome shotgun (WGS) entry which is preliminary data.</text>
</comment>
<organism evidence="1 2">
    <name type="scientific">Latilactobacillus fuchuensis</name>
    <dbReference type="NCBI Taxonomy" id="164393"/>
    <lineage>
        <taxon>Bacteria</taxon>
        <taxon>Bacillati</taxon>
        <taxon>Bacillota</taxon>
        <taxon>Bacilli</taxon>
        <taxon>Lactobacillales</taxon>
        <taxon>Lactobacillaceae</taxon>
        <taxon>Latilactobacillus</taxon>
    </lineage>
</organism>
<protein>
    <submittedName>
        <fullName evidence="1">Uncharacterized protein</fullName>
    </submittedName>
</protein>
<evidence type="ECO:0000313" key="1">
    <source>
        <dbReference type="EMBL" id="SPC37717.1"/>
    </source>
</evidence>
<keyword evidence="2" id="KW-1185">Reference proteome</keyword>
<dbReference type="AlphaFoldDB" id="A0A2N9DUG6"/>
<name>A0A2N9DUG6_9LACO</name>
<dbReference type="Proteomes" id="UP000238739">
    <property type="component" value="Unassembled WGS sequence"/>
</dbReference>
<proteinExistence type="predicted"/>
<sequence length="56" mass="6154">MDLPVTTALKPPLLGCNLADTDFPQAVNNKNVAKHIKMVDRRRTLLTPQSIIGLTI</sequence>
<evidence type="ECO:0000313" key="2">
    <source>
        <dbReference type="Proteomes" id="UP000238739"/>
    </source>
</evidence>
<dbReference type="EMBL" id="OGVC01000012">
    <property type="protein sequence ID" value="SPC37717.1"/>
    <property type="molecule type" value="Genomic_DNA"/>
</dbReference>
<gene>
    <name evidence="1" type="ORF">LFUMFP_20016</name>
</gene>
<reference evidence="1" key="1">
    <citation type="submission" date="2018-01" db="EMBL/GenBank/DDBJ databases">
        <authorList>
            <person name="Chaillou S."/>
        </authorList>
    </citation>
    <scope>NUCLEOTIDE SEQUENCE [LARGE SCALE GENOMIC DNA]</scope>
    <source>
        <strain evidence="1">MFPC41A2801</strain>
    </source>
</reference>
<accession>A0A2N9DUG6</accession>